<dbReference type="InterPro" id="IPR005259">
    <property type="entry name" value="PriA"/>
</dbReference>
<comment type="catalytic activity">
    <reaction evidence="12">
        <text>Couples ATP hydrolysis with the unwinding of duplex DNA by translocating in the 3'-5' direction.</text>
        <dbReference type="EC" id="5.6.2.4"/>
    </reaction>
</comment>
<dbReference type="Proteomes" id="UP000006008">
    <property type="component" value="Unassembled WGS sequence"/>
</dbReference>
<dbReference type="InterPro" id="IPR040498">
    <property type="entry name" value="PriA_CRR"/>
</dbReference>
<feature type="domain" description="Helicase ATP-binding" evidence="14">
    <location>
        <begin position="259"/>
        <end position="427"/>
    </location>
</feature>
<dbReference type="CDD" id="cd18804">
    <property type="entry name" value="SF2_C_priA"/>
    <property type="match status" value="1"/>
</dbReference>
<evidence type="ECO:0000256" key="2">
    <source>
        <dbReference type="ARBA" id="ARBA00022705"/>
    </source>
</evidence>
<dbReference type="Pfam" id="PF00270">
    <property type="entry name" value="DEAD"/>
    <property type="match status" value="1"/>
</dbReference>
<feature type="binding site" evidence="12">
    <location>
        <position position="493"/>
    </location>
    <ligand>
        <name>Zn(2+)</name>
        <dbReference type="ChEBI" id="CHEBI:29105"/>
        <label>1</label>
    </ligand>
</feature>
<dbReference type="Gene3D" id="3.40.1440.60">
    <property type="entry name" value="PriA, 3(prime) DNA-binding domain"/>
    <property type="match status" value="1"/>
</dbReference>
<evidence type="ECO:0000256" key="4">
    <source>
        <dbReference type="ARBA" id="ARBA00022741"/>
    </source>
</evidence>
<dbReference type="PROSITE" id="PS51192">
    <property type="entry name" value="HELICASE_ATP_BIND_1"/>
    <property type="match status" value="1"/>
</dbReference>
<keyword evidence="3 12" id="KW-0479">Metal-binding</keyword>
<dbReference type="Pfam" id="PF00271">
    <property type="entry name" value="Helicase_C"/>
    <property type="match status" value="1"/>
</dbReference>
<evidence type="ECO:0000256" key="10">
    <source>
        <dbReference type="ARBA" id="ARBA00023235"/>
    </source>
</evidence>
<dbReference type="Pfam" id="PF18319">
    <property type="entry name" value="Zn_ribbon_PriA"/>
    <property type="match status" value="1"/>
</dbReference>
<keyword evidence="6 12" id="KW-0347">Helicase</keyword>
<dbReference type="GO" id="GO:0006302">
    <property type="term" value="P:double-strand break repair"/>
    <property type="evidence" value="ECO:0007669"/>
    <property type="project" value="InterPro"/>
</dbReference>
<keyword evidence="8 12" id="KW-0067">ATP-binding</keyword>
<dbReference type="InterPro" id="IPR042115">
    <property type="entry name" value="PriA_3primeBD_sf"/>
</dbReference>
<evidence type="ECO:0000256" key="12">
    <source>
        <dbReference type="HAMAP-Rule" id="MF_00983"/>
    </source>
</evidence>
<dbReference type="GO" id="GO:0006310">
    <property type="term" value="P:DNA recombination"/>
    <property type="evidence" value="ECO:0007669"/>
    <property type="project" value="InterPro"/>
</dbReference>
<evidence type="ECO:0000256" key="7">
    <source>
        <dbReference type="ARBA" id="ARBA00022833"/>
    </source>
</evidence>
<keyword evidence="10 12" id="KW-0413">Isomerase</keyword>
<feature type="binding site" evidence="12">
    <location>
        <position position="499"/>
    </location>
    <ligand>
        <name>Zn(2+)</name>
        <dbReference type="ChEBI" id="CHEBI:29105"/>
        <label>2</label>
    </ligand>
</feature>
<dbReference type="CDD" id="cd17929">
    <property type="entry name" value="DEXHc_priA"/>
    <property type="match status" value="1"/>
</dbReference>
<feature type="binding site" evidence="12">
    <location>
        <position position="520"/>
    </location>
    <ligand>
        <name>Zn(2+)</name>
        <dbReference type="ChEBI" id="CHEBI:29105"/>
        <label>2</label>
    </ligand>
</feature>
<dbReference type="InterPro" id="IPR011545">
    <property type="entry name" value="DEAD/DEAH_box_helicase_dom"/>
</dbReference>
<evidence type="ECO:0000256" key="11">
    <source>
        <dbReference type="ARBA" id="ARBA00048988"/>
    </source>
</evidence>
<evidence type="ECO:0000256" key="9">
    <source>
        <dbReference type="ARBA" id="ARBA00023125"/>
    </source>
</evidence>
<feature type="binding site" evidence="12">
    <location>
        <position position="490"/>
    </location>
    <ligand>
        <name>Zn(2+)</name>
        <dbReference type="ChEBI" id="CHEBI:29105"/>
        <label>1</label>
    </ligand>
</feature>
<dbReference type="HAMAP" id="MF_00983">
    <property type="entry name" value="PriA"/>
    <property type="match status" value="1"/>
</dbReference>
<proteinExistence type="inferred from homology"/>
<comment type="similarity">
    <text evidence="12">Belongs to the helicase family. PriA subfamily.</text>
</comment>
<evidence type="ECO:0000256" key="13">
    <source>
        <dbReference type="SAM" id="MobiDB-lite"/>
    </source>
</evidence>
<comment type="function">
    <text evidence="12">Initiates the restart of stalled replication forks, which reloads the replicative helicase on sites other than the origin of replication. Recognizes and binds to abandoned replication forks and remodels them to uncover a helicase loading site. Promotes assembly of the primosome at these replication forks.</text>
</comment>
<feature type="region of interest" description="Disordered" evidence="13">
    <location>
        <begin position="153"/>
        <end position="184"/>
    </location>
</feature>
<comment type="caution">
    <text evidence="15">The sequence shown here is derived from an EMBL/GenBank/DDBJ whole genome shotgun (WGS) entry which is preliminary data.</text>
</comment>
<evidence type="ECO:0000313" key="15">
    <source>
        <dbReference type="EMBL" id="EHB92949.1"/>
    </source>
</evidence>
<dbReference type="GO" id="GO:0006269">
    <property type="term" value="P:DNA replication, synthesis of primer"/>
    <property type="evidence" value="ECO:0007669"/>
    <property type="project" value="UniProtKB-KW"/>
</dbReference>
<evidence type="ECO:0000256" key="5">
    <source>
        <dbReference type="ARBA" id="ARBA00022801"/>
    </source>
</evidence>
<keyword evidence="9 12" id="KW-0238">DNA-binding</keyword>
<dbReference type="AlphaFoldDB" id="G5H6V2"/>
<dbReference type="SUPFAM" id="SSF52540">
    <property type="entry name" value="P-loop containing nucleoside triphosphate hydrolases"/>
    <property type="match status" value="1"/>
</dbReference>
<dbReference type="GO" id="GO:0006270">
    <property type="term" value="P:DNA replication initiation"/>
    <property type="evidence" value="ECO:0007669"/>
    <property type="project" value="TreeGrafter"/>
</dbReference>
<feature type="binding site" evidence="12">
    <location>
        <position position="517"/>
    </location>
    <ligand>
        <name>Zn(2+)</name>
        <dbReference type="ChEBI" id="CHEBI:29105"/>
        <label>2</label>
    </ligand>
</feature>
<accession>G5H6V2</accession>
<evidence type="ECO:0000259" key="14">
    <source>
        <dbReference type="PROSITE" id="PS51192"/>
    </source>
</evidence>
<dbReference type="SMART" id="SM00490">
    <property type="entry name" value="HELICc"/>
    <property type="match status" value="1"/>
</dbReference>
<evidence type="ECO:0000256" key="1">
    <source>
        <dbReference type="ARBA" id="ARBA00022515"/>
    </source>
</evidence>
<dbReference type="GO" id="GO:0003677">
    <property type="term" value="F:DNA binding"/>
    <property type="evidence" value="ECO:0007669"/>
    <property type="project" value="UniProtKB-UniRule"/>
</dbReference>
<keyword evidence="2 12" id="KW-0235">DNA replication</keyword>
<evidence type="ECO:0000256" key="3">
    <source>
        <dbReference type="ARBA" id="ARBA00022723"/>
    </source>
</evidence>
<dbReference type="Pfam" id="PF17764">
    <property type="entry name" value="PriA_3primeBD"/>
    <property type="match status" value="1"/>
</dbReference>
<dbReference type="GO" id="GO:0043138">
    <property type="term" value="F:3'-5' DNA helicase activity"/>
    <property type="evidence" value="ECO:0007669"/>
    <property type="project" value="UniProtKB-EC"/>
</dbReference>
<keyword evidence="16" id="KW-1185">Reference proteome</keyword>
<dbReference type="GO" id="GO:1990077">
    <property type="term" value="C:primosome complex"/>
    <property type="evidence" value="ECO:0007669"/>
    <property type="project" value="UniProtKB-UniRule"/>
</dbReference>
<feature type="binding site" evidence="12">
    <location>
        <position position="530"/>
    </location>
    <ligand>
        <name>Zn(2+)</name>
        <dbReference type="ChEBI" id="CHEBI:29105"/>
        <label>1</label>
    </ligand>
</feature>
<dbReference type="Pfam" id="PF18074">
    <property type="entry name" value="PriA_C"/>
    <property type="match status" value="1"/>
</dbReference>
<gene>
    <name evidence="12" type="primary">priA</name>
    <name evidence="15" type="ORF">HMPREF9450_00662</name>
</gene>
<dbReference type="Gene3D" id="3.40.50.300">
    <property type="entry name" value="P-loop containing nucleotide triphosphate hydrolases"/>
    <property type="match status" value="2"/>
</dbReference>
<evidence type="ECO:0000256" key="8">
    <source>
        <dbReference type="ARBA" id="ARBA00022840"/>
    </source>
</evidence>
<dbReference type="GO" id="GO:0016887">
    <property type="term" value="F:ATP hydrolysis activity"/>
    <property type="evidence" value="ECO:0007669"/>
    <property type="project" value="RHEA"/>
</dbReference>
<dbReference type="EMBL" id="ADLD01000008">
    <property type="protein sequence ID" value="EHB92949.1"/>
    <property type="molecule type" value="Genomic_DNA"/>
</dbReference>
<dbReference type="FunFam" id="3.40.50.300:FF:000489">
    <property type="entry name" value="Primosome assembly protein PriA"/>
    <property type="match status" value="1"/>
</dbReference>
<dbReference type="NCBIfam" id="TIGR00595">
    <property type="entry name" value="priA"/>
    <property type="match status" value="1"/>
</dbReference>
<comment type="cofactor">
    <cofactor evidence="12">
        <name>Zn(2+)</name>
        <dbReference type="ChEBI" id="CHEBI:29105"/>
    </cofactor>
    <text evidence="12">Binds 2 zinc ions per subunit.</text>
</comment>
<dbReference type="STRING" id="742725.HMPREF9450_00662"/>
<comment type="catalytic activity">
    <reaction evidence="11 12">
        <text>ATP + H2O = ADP + phosphate + H(+)</text>
        <dbReference type="Rhea" id="RHEA:13065"/>
        <dbReference type="ChEBI" id="CHEBI:15377"/>
        <dbReference type="ChEBI" id="CHEBI:15378"/>
        <dbReference type="ChEBI" id="CHEBI:30616"/>
        <dbReference type="ChEBI" id="CHEBI:43474"/>
        <dbReference type="ChEBI" id="CHEBI:456216"/>
        <dbReference type="EC" id="5.6.2.4"/>
    </reaction>
</comment>
<protein>
    <recommendedName>
        <fullName evidence="12">Replication restart protein PriA</fullName>
    </recommendedName>
    <alternativeName>
        <fullName evidence="12">ATP-dependent DNA helicase PriA</fullName>
        <ecNumber evidence="12">5.6.2.4</ecNumber>
    </alternativeName>
    <alternativeName>
        <fullName evidence="12">DNA 3'-5' helicase PriA</fullName>
    </alternativeName>
</protein>
<name>G5H6V2_9BACT</name>
<dbReference type="SMART" id="SM00487">
    <property type="entry name" value="DEXDc"/>
    <property type="match status" value="1"/>
</dbReference>
<dbReference type="HOGENOM" id="CLU_013353_1_1_10"/>
<dbReference type="InterPro" id="IPR014001">
    <property type="entry name" value="Helicase_ATP-bd"/>
</dbReference>
<comment type="subunit">
    <text evidence="12">Component of the replication restart primosome.</text>
</comment>
<organism evidence="15 16">
    <name type="scientific">Alistipes indistinctus YIT 12060</name>
    <dbReference type="NCBI Taxonomy" id="742725"/>
    <lineage>
        <taxon>Bacteria</taxon>
        <taxon>Pseudomonadati</taxon>
        <taxon>Bacteroidota</taxon>
        <taxon>Bacteroidia</taxon>
        <taxon>Bacteroidales</taxon>
        <taxon>Rikenellaceae</taxon>
        <taxon>Alistipes</taxon>
    </lineage>
</organism>
<evidence type="ECO:0000313" key="16">
    <source>
        <dbReference type="Proteomes" id="UP000006008"/>
    </source>
</evidence>
<keyword evidence="7 12" id="KW-0862">Zinc</keyword>
<dbReference type="PANTHER" id="PTHR30580:SF0">
    <property type="entry name" value="PRIMOSOMAL PROTEIN N"/>
    <property type="match status" value="1"/>
</dbReference>
<feature type="binding site" evidence="12">
    <location>
        <position position="502"/>
    </location>
    <ligand>
        <name>Zn(2+)</name>
        <dbReference type="ChEBI" id="CHEBI:29105"/>
        <label>2</label>
    </ligand>
</feature>
<reference evidence="15 16" key="1">
    <citation type="submission" date="2011-08" db="EMBL/GenBank/DDBJ databases">
        <title>The Genome Sequence of Alistipes indistinctus YIT 12060.</title>
        <authorList>
            <consortium name="The Broad Institute Genome Sequencing Platform"/>
            <person name="Earl A."/>
            <person name="Ward D."/>
            <person name="Feldgarden M."/>
            <person name="Gevers D."/>
            <person name="Morotomi M."/>
            <person name="Young S.K."/>
            <person name="Zeng Q."/>
            <person name="Gargeya S."/>
            <person name="Fitzgerald M."/>
            <person name="Haas B."/>
            <person name="Abouelleil A."/>
            <person name="Alvarado L."/>
            <person name="Arachchi H.M."/>
            <person name="Berlin A."/>
            <person name="Brown A."/>
            <person name="Chapman S.B."/>
            <person name="Chen Z."/>
            <person name="Dunbar C."/>
            <person name="Freedman E."/>
            <person name="Gearin G."/>
            <person name="Gellesch M."/>
            <person name="Goldberg J."/>
            <person name="Griggs A."/>
            <person name="Gujja S."/>
            <person name="Heiman D."/>
            <person name="Howarth C."/>
            <person name="Larson L."/>
            <person name="Lui A."/>
            <person name="MacDonald P.J.P."/>
            <person name="Montmayeur A."/>
            <person name="Murphy C."/>
            <person name="Neiman D."/>
            <person name="Pearson M."/>
            <person name="Priest M."/>
            <person name="Roberts A."/>
            <person name="Saif S."/>
            <person name="Shea T."/>
            <person name="Shenoy N."/>
            <person name="Sisk P."/>
            <person name="Stolte C."/>
            <person name="Sykes S."/>
            <person name="Wortman J."/>
            <person name="Nusbaum C."/>
            <person name="Birren B."/>
        </authorList>
    </citation>
    <scope>NUCLEOTIDE SEQUENCE [LARGE SCALE GENOMIC DNA]</scope>
    <source>
        <strain evidence="15 16">YIT 12060</strain>
    </source>
</reference>
<keyword evidence="5 12" id="KW-0378">Hydrolase</keyword>
<dbReference type="GO" id="GO:0008270">
    <property type="term" value="F:zinc ion binding"/>
    <property type="evidence" value="ECO:0007669"/>
    <property type="project" value="UniProtKB-UniRule"/>
</dbReference>
<feature type="binding site" evidence="12">
    <location>
        <position position="533"/>
    </location>
    <ligand>
        <name>Zn(2+)</name>
        <dbReference type="ChEBI" id="CHEBI:29105"/>
        <label>1</label>
    </ligand>
</feature>
<dbReference type="InterPro" id="IPR041222">
    <property type="entry name" value="PriA_3primeBD"/>
</dbReference>
<dbReference type="GO" id="GO:0005524">
    <property type="term" value="F:ATP binding"/>
    <property type="evidence" value="ECO:0007669"/>
    <property type="project" value="UniProtKB-UniRule"/>
</dbReference>
<dbReference type="PANTHER" id="PTHR30580">
    <property type="entry name" value="PRIMOSOMAL PROTEIN N"/>
    <property type="match status" value="1"/>
</dbReference>
<dbReference type="EC" id="5.6.2.4" evidence="12"/>
<dbReference type="InterPro" id="IPR041236">
    <property type="entry name" value="PriA_C"/>
</dbReference>
<sequence length="783" mass="86472">MTFAVDEAMRPGLRTGMRVMVQLGARKFYAGIVSRLHDEPPAYKTIKPIVRIVDEREAATPEQLRLWEWISSYYMCPPGMVMRAALPAKLKLDGYSEDETLRSGYRAPLVPYIGLHPAVGSEEQLHVALDSLSRARTQHRAVVEYLARAGFLPGEEDDSRSPEASPAAQYPAGDLPDGEIPVGTPGKGGFAFGEAPLVPRAALGVSSAVIRALVERGIFRQVDLERQPGGEDSFAVEGAVIAPLPVLTDSQQQAYEAIRSGFAGKEVVLLHGVTGSGKTEIYIHLMAERLAAGGNVLYMLPEIALTAQLIERMRGYFGDRVVVYHSRLSDNRRAEVYRELLASQGGRLVVGVRSSVLLPLPHLSLVVVDEEHENSFKQADSAPRYQARDTAVVLAGLCGAKTLLGSATPSMESYYNALCGKYVLVALTERYSGVSLPQVLLSDTLRAARRGEKRSHFNKLLLDRIEEALVRGRQVMLFQNRRGFSPFVECGNCGWTASCPDCNVTLTYHKSDGSLRCHYCGYHTPLPPRCPSCGADDLQPRGFGTEKIEEALAEIFPDAVIDRLDADTSRTAHGYRRIISAFERGQTDILIGTQMITKGFDFGNVSLVGILNADNLLNYPDFRAGERAFQLMMQVGGRAGRRSEQGTVVIQTGQPSHPVLAQVCSGDYEAMARMQLAERQSFLYPPYCRLISLTLRHRDRTLLWEAANRFGDSLRRVFGRRLLGPEAPPVDRIRGQYLVRFLLKIEKQSSAAEAKRLLAGLFDTLHRDKAYRAVELIPDVDPQ</sequence>
<keyword evidence="1 12" id="KW-0639">Primosome</keyword>
<dbReference type="InterPro" id="IPR001650">
    <property type="entry name" value="Helicase_C-like"/>
</dbReference>
<dbReference type="InterPro" id="IPR027417">
    <property type="entry name" value="P-loop_NTPase"/>
</dbReference>
<keyword evidence="4 12" id="KW-0547">Nucleotide-binding</keyword>
<evidence type="ECO:0000256" key="6">
    <source>
        <dbReference type="ARBA" id="ARBA00022806"/>
    </source>
</evidence>
<dbReference type="PATRIC" id="fig|742725.3.peg.717"/>
<dbReference type="eggNOG" id="COG1198">
    <property type="taxonomic scope" value="Bacteria"/>
</dbReference>